<evidence type="ECO:0000256" key="2">
    <source>
        <dbReference type="ARBA" id="ARBA00022554"/>
    </source>
</evidence>
<protein>
    <submittedName>
        <fullName evidence="8">VTC domain-containing protein</fullName>
    </submittedName>
</protein>
<keyword evidence="9" id="KW-1185">Reference proteome</keyword>
<gene>
    <name evidence="8" type="ORF">J3Q64DRAFT_1686141</name>
</gene>
<evidence type="ECO:0000256" key="5">
    <source>
        <dbReference type="ARBA" id="ARBA00023136"/>
    </source>
</evidence>
<feature type="domain" description="SPX" evidence="7">
    <location>
        <begin position="1"/>
        <end position="143"/>
    </location>
</feature>
<dbReference type="InterPro" id="IPR018966">
    <property type="entry name" value="VTC_domain"/>
</dbReference>
<reference evidence="8 9" key="1">
    <citation type="submission" date="2024-04" db="EMBL/GenBank/DDBJ databases">
        <title>Symmetric and asymmetric DNA N6-adenine methylation regulates different biological responses in Mucorales.</title>
        <authorList>
            <consortium name="Lawrence Berkeley National Laboratory"/>
            <person name="Lax C."/>
            <person name="Mondo S.J."/>
            <person name="Osorio-Concepcion M."/>
            <person name="Muszewska A."/>
            <person name="Corrochano-Luque M."/>
            <person name="Gutierrez G."/>
            <person name="Riley R."/>
            <person name="Lipzen A."/>
            <person name="Guo J."/>
            <person name="Hundley H."/>
            <person name="Amirebrahimi M."/>
            <person name="Ng V."/>
            <person name="Lorenzo-Gutierrez D."/>
            <person name="Binder U."/>
            <person name="Yang J."/>
            <person name="Song Y."/>
            <person name="Canovas D."/>
            <person name="Navarro E."/>
            <person name="Freitag M."/>
            <person name="Gabaldon T."/>
            <person name="Grigoriev I.V."/>
            <person name="Corrochano L.M."/>
            <person name="Nicolas F.E."/>
            <person name="Garre V."/>
        </authorList>
    </citation>
    <scope>NUCLEOTIDE SEQUENCE [LARGE SCALE GENOMIC DNA]</scope>
    <source>
        <strain evidence="8 9">L51</strain>
    </source>
</reference>
<keyword evidence="4 6" id="KW-1133">Transmembrane helix</keyword>
<dbReference type="PANTHER" id="PTHR46140:SF1">
    <property type="entry name" value="VACUOLAR TRANSPORTER CHAPERONE COMPLEX SUBUNIT 4-RELATED"/>
    <property type="match status" value="1"/>
</dbReference>
<keyword evidence="3 6" id="KW-0812">Transmembrane</keyword>
<comment type="subcellular location">
    <subcellularLocation>
        <location evidence="1">Vacuole membrane</location>
        <topology evidence="1">Multi-pass membrane protein</topology>
    </subcellularLocation>
</comment>
<evidence type="ECO:0000256" key="3">
    <source>
        <dbReference type="ARBA" id="ARBA00022692"/>
    </source>
</evidence>
<evidence type="ECO:0000256" key="6">
    <source>
        <dbReference type="SAM" id="Phobius"/>
    </source>
</evidence>
<comment type="caution">
    <text evidence="8">The sequence shown here is derived from an EMBL/GenBank/DDBJ whole genome shotgun (WGS) entry which is preliminary data.</text>
</comment>
<keyword evidence="5 6" id="KW-0472">Membrane</keyword>
<evidence type="ECO:0000256" key="4">
    <source>
        <dbReference type="ARBA" id="ARBA00022989"/>
    </source>
</evidence>
<dbReference type="InterPro" id="IPR042267">
    <property type="entry name" value="VTC_sf"/>
</dbReference>
<evidence type="ECO:0000256" key="1">
    <source>
        <dbReference type="ARBA" id="ARBA00004128"/>
    </source>
</evidence>
<keyword evidence="2" id="KW-0926">Vacuole</keyword>
<dbReference type="InterPro" id="IPR004331">
    <property type="entry name" value="SPX_dom"/>
</dbReference>
<dbReference type="CDD" id="cd14480">
    <property type="entry name" value="SPX_VTC2_like"/>
    <property type="match status" value="1"/>
</dbReference>
<sequence>MKFAEQLAREAFPPWRTHYIKYGLLKAELKNRQADHEWNEEDEKYFTRMLEQELDNVYNTVVIKLEDINSRIKYCDATIQTLKNSQSWSSDESWESTETILTETLFDLNDLAKFIRLNYTGFRKIIKKHDRWATIKLANGFVPQLRDKPLDTQQLDVPIVYISNLKDICNRRGKPHAGNAAAGGDQLNFERATSKYWIHPDNINEVKSIIMMHLPVLIFDSEKKFEPDDSAISSIYFDSPEFDLYTDRLQRDDNGEAIRFRWYGPTSSKSVFVERKTHHASWLNGKSIKDRFRLDTDDVQRFVKGELTAETIVRRLEAKGDMDKVTLDNIYFIAEGIQESIKNKNLAPVCRVFYNRTAFQIPGDQRVRISLDTNLTFIREDNLDGMQRRGQDEWRRSDIGINYPFNGIPKSDIAEFPHGVLETKLQTHLNQQPPEWLTKLLESHLVHEVTRFSKYLHGVAYLFPESIPLVPWWLAELEQDIRKPRSTNFGLSRSPSFRPMINGEYGIAWEAEQNRMKATSSMINNHLSQRVTNSLGEQVNMVGLKNNEKPSNDTLKVPTDTNSNPIQNAHNPGVDLVSPPATLHSVLQEEVTFPQQTSYAGAVFIGIAVCVCFYALYRFEKRAWMLNNNVKGRYDDMIGPAVLCVFLVGALVVNLYLRFTTPKKT</sequence>
<dbReference type="Pfam" id="PF09359">
    <property type="entry name" value="VTC"/>
    <property type="match status" value="1"/>
</dbReference>
<evidence type="ECO:0000313" key="8">
    <source>
        <dbReference type="EMBL" id="KAL0074402.1"/>
    </source>
</evidence>
<dbReference type="Proteomes" id="UP001448207">
    <property type="component" value="Unassembled WGS sequence"/>
</dbReference>
<evidence type="ECO:0000259" key="7">
    <source>
        <dbReference type="PROSITE" id="PS51382"/>
    </source>
</evidence>
<dbReference type="EMBL" id="JBCLYO010000042">
    <property type="protein sequence ID" value="KAL0074402.1"/>
    <property type="molecule type" value="Genomic_DNA"/>
</dbReference>
<feature type="transmembrane region" description="Helical" evidence="6">
    <location>
        <begin position="638"/>
        <end position="657"/>
    </location>
</feature>
<name>A0ABR3AKU8_PHYBL</name>
<evidence type="ECO:0000313" key="9">
    <source>
        <dbReference type="Proteomes" id="UP001448207"/>
    </source>
</evidence>
<organism evidence="8 9">
    <name type="scientific">Phycomyces blakesleeanus</name>
    <dbReference type="NCBI Taxonomy" id="4837"/>
    <lineage>
        <taxon>Eukaryota</taxon>
        <taxon>Fungi</taxon>
        <taxon>Fungi incertae sedis</taxon>
        <taxon>Mucoromycota</taxon>
        <taxon>Mucoromycotina</taxon>
        <taxon>Mucoromycetes</taxon>
        <taxon>Mucorales</taxon>
        <taxon>Phycomycetaceae</taxon>
        <taxon>Phycomyces</taxon>
    </lineage>
</organism>
<dbReference type="InterPro" id="IPR051572">
    <property type="entry name" value="VTC_Complex_Subunit"/>
</dbReference>
<accession>A0ABR3AKU8</accession>
<proteinExistence type="predicted"/>
<feature type="transmembrane region" description="Helical" evidence="6">
    <location>
        <begin position="599"/>
        <end position="617"/>
    </location>
</feature>
<dbReference type="Gene3D" id="3.20.100.30">
    <property type="entry name" value="VTC, catalytic tunnel domain"/>
    <property type="match status" value="1"/>
</dbReference>
<dbReference type="CDD" id="cd07751">
    <property type="entry name" value="PolyPPase_VTC4_like"/>
    <property type="match status" value="1"/>
</dbReference>
<dbReference type="PANTHER" id="PTHR46140">
    <property type="entry name" value="VACUOLAR TRANSPORTER CHAPERONE 1-RELATED"/>
    <property type="match status" value="1"/>
</dbReference>
<dbReference type="PROSITE" id="PS51382">
    <property type="entry name" value="SPX"/>
    <property type="match status" value="1"/>
</dbReference>